<feature type="compositionally biased region" description="Polar residues" evidence="1">
    <location>
        <begin position="57"/>
        <end position="69"/>
    </location>
</feature>
<organism evidence="4">
    <name type="scientific">Echinostoma caproni</name>
    <dbReference type="NCBI Taxonomy" id="27848"/>
    <lineage>
        <taxon>Eukaryota</taxon>
        <taxon>Metazoa</taxon>
        <taxon>Spiralia</taxon>
        <taxon>Lophotrochozoa</taxon>
        <taxon>Platyhelminthes</taxon>
        <taxon>Trematoda</taxon>
        <taxon>Digenea</taxon>
        <taxon>Plagiorchiida</taxon>
        <taxon>Echinostomata</taxon>
        <taxon>Echinostomatoidea</taxon>
        <taxon>Echinostomatidae</taxon>
        <taxon>Echinostoma</taxon>
    </lineage>
</organism>
<feature type="compositionally biased region" description="Polar residues" evidence="1">
    <location>
        <begin position="340"/>
        <end position="349"/>
    </location>
</feature>
<sequence length="579" mass="63202">MSSRFNPVALLTRRRSKSKSKSQSESSTAAGVTTPTGSRPSPPESQQPLEPRVTSKPARTSAPSDTPSSPKVRFRVFASLRRARSPRRRSEKEACETTRAISVPPKIRTGEQTVPIDVPIPPSIQKLNDEIQSNESAAPLAQHDCFELTDVSDAEHEDLQSKRQRLTTEQSNSIDSKASATHRIESAHISSSTETLDSRENKHPASSFSKEEQQQQQQQQRQQHVQQNEPVSLSRSSTQSLDEENAAARTSTDTEDDMEDEDTWQTERLNRSDTVDSVEDSSVTKLSVEYETEYPVCENTDSTLSPPQSPLGKDWADLPDDGQRNSSDTDDAYDVGGRVSNGSPSLSNKSFEDEEVQGDGTVIHSETEPTTEPSYPYGYDQTVRGGPPETGKCDVQVNVIPADSESDQYPDEESAQPQVDETIKTDYEQDQTVTTDQDEYMEPQFEVEPDPEQDPFYAAELAATELDNQDGVLSAPSIIVTSASTGSLHLIAESEPPPPTPERPPPPVAVAQPSPPSGSEDTAPKRPPPPPVGPPSTTGPPPPRPPPSRPPGSPAQEQTPQHQKKKKLFGVVDLGKSLF</sequence>
<reference evidence="2 3" key="2">
    <citation type="submission" date="2018-11" db="EMBL/GenBank/DDBJ databases">
        <authorList>
            <consortium name="Pathogen Informatics"/>
        </authorList>
    </citation>
    <scope>NUCLEOTIDE SEQUENCE [LARGE SCALE GENOMIC DNA]</scope>
    <source>
        <strain evidence="2 3">Egypt</strain>
    </source>
</reference>
<dbReference type="AlphaFoldDB" id="A0A183AAR9"/>
<accession>A0A183AAR9</accession>
<reference evidence="4" key="1">
    <citation type="submission" date="2016-06" db="UniProtKB">
        <authorList>
            <consortium name="WormBaseParasite"/>
        </authorList>
    </citation>
    <scope>IDENTIFICATION</scope>
</reference>
<dbReference type="WBParaSite" id="ECPE_0000406101-mRNA-1">
    <property type="protein sequence ID" value="ECPE_0000406101-mRNA-1"/>
    <property type="gene ID" value="ECPE_0000406101"/>
</dbReference>
<feature type="compositionally biased region" description="Polar residues" evidence="1">
    <location>
        <begin position="228"/>
        <end position="240"/>
    </location>
</feature>
<name>A0A183AAR9_9TREM</name>
<evidence type="ECO:0000313" key="3">
    <source>
        <dbReference type="Proteomes" id="UP000272942"/>
    </source>
</evidence>
<feature type="compositionally biased region" description="Pro residues" evidence="1">
    <location>
        <begin position="525"/>
        <end position="553"/>
    </location>
</feature>
<dbReference type="OrthoDB" id="10682359at2759"/>
<feature type="compositionally biased region" description="Polar residues" evidence="1">
    <location>
        <begin position="167"/>
        <end position="179"/>
    </location>
</feature>
<gene>
    <name evidence="2" type="ORF">ECPE_LOCUS4054</name>
</gene>
<dbReference type="Proteomes" id="UP000272942">
    <property type="component" value="Unassembled WGS sequence"/>
</dbReference>
<feature type="region of interest" description="Disordered" evidence="1">
    <location>
        <begin position="489"/>
        <end position="579"/>
    </location>
</feature>
<feature type="compositionally biased region" description="Basic and acidic residues" evidence="1">
    <location>
        <begin position="196"/>
        <end position="213"/>
    </location>
</feature>
<feature type="compositionally biased region" description="Low complexity" evidence="1">
    <location>
        <begin position="214"/>
        <end position="227"/>
    </location>
</feature>
<feature type="compositionally biased region" description="Acidic residues" evidence="1">
    <location>
        <begin position="404"/>
        <end position="414"/>
    </location>
</feature>
<feature type="compositionally biased region" description="Polar residues" evidence="1">
    <location>
        <begin position="28"/>
        <end position="38"/>
    </location>
</feature>
<evidence type="ECO:0000313" key="2">
    <source>
        <dbReference type="EMBL" id="VDP71475.1"/>
    </source>
</evidence>
<feature type="region of interest" description="Disordered" evidence="1">
    <location>
        <begin position="1"/>
        <end position="424"/>
    </location>
</feature>
<evidence type="ECO:0000256" key="1">
    <source>
        <dbReference type="SAM" id="MobiDB-lite"/>
    </source>
</evidence>
<proteinExistence type="predicted"/>
<keyword evidence="3" id="KW-1185">Reference proteome</keyword>
<feature type="compositionally biased region" description="Pro residues" evidence="1">
    <location>
        <begin position="495"/>
        <end position="516"/>
    </location>
</feature>
<feature type="compositionally biased region" description="Acidic residues" evidence="1">
    <location>
        <begin position="253"/>
        <end position="264"/>
    </location>
</feature>
<protein>
    <submittedName>
        <fullName evidence="4">Protein transport protein sec16</fullName>
    </submittedName>
</protein>
<dbReference type="EMBL" id="UZAN01040949">
    <property type="protein sequence ID" value="VDP71475.1"/>
    <property type="molecule type" value="Genomic_DNA"/>
</dbReference>
<evidence type="ECO:0000313" key="4">
    <source>
        <dbReference type="WBParaSite" id="ECPE_0000406101-mRNA-1"/>
    </source>
</evidence>